<evidence type="ECO:0000313" key="1">
    <source>
        <dbReference type="EMBL" id="JAD71573.1"/>
    </source>
</evidence>
<reference evidence="1" key="2">
    <citation type="journal article" date="2015" name="Data Brief">
        <title>Shoot transcriptome of the giant reed, Arundo donax.</title>
        <authorList>
            <person name="Barrero R.A."/>
            <person name="Guerrero F.D."/>
            <person name="Moolhuijzen P."/>
            <person name="Goolsby J.A."/>
            <person name="Tidwell J."/>
            <person name="Bellgard S.E."/>
            <person name="Bellgard M.I."/>
        </authorList>
    </citation>
    <scope>NUCLEOTIDE SEQUENCE</scope>
    <source>
        <tissue evidence="1">Shoot tissue taken approximately 20 cm above the soil surface</tissue>
    </source>
</reference>
<sequence length="45" mass="4984">MIILLRKPCLMLLSLAKKSTRKRGVSFKVVIVTRAEIVAVKSQSA</sequence>
<protein>
    <submittedName>
        <fullName evidence="1">Uncharacterized protein</fullName>
    </submittedName>
</protein>
<proteinExistence type="predicted"/>
<dbReference type="EMBL" id="GBRH01226322">
    <property type="protein sequence ID" value="JAD71573.1"/>
    <property type="molecule type" value="Transcribed_RNA"/>
</dbReference>
<organism evidence="1">
    <name type="scientific">Arundo donax</name>
    <name type="common">Giant reed</name>
    <name type="synonym">Donax arundinaceus</name>
    <dbReference type="NCBI Taxonomy" id="35708"/>
    <lineage>
        <taxon>Eukaryota</taxon>
        <taxon>Viridiplantae</taxon>
        <taxon>Streptophyta</taxon>
        <taxon>Embryophyta</taxon>
        <taxon>Tracheophyta</taxon>
        <taxon>Spermatophyta</taxon>
        <taxon>Magnoliopsida</taxon>
        <taxon>Liliopsida</taxon>
        <taxon>Poales</taxon>
        <taxon>Poaceae</taxon>
        <taxon>PACMAD clade</taxon>
        <taxon>Arundinoideae</taxon>
        <taxon>Arundineae</taxon>
        <taxon>Arundo</taxon>
    </lineage>
</organism>
<accession>A0A0A9CAU6</accession>
<reference evidence="1" key="1">
    <citation type="submission" date="2014-09" db="EMBL/GenBank/DDBJ databases">
        <authorList>
            <person name="Magalhaes I.L.F."/>
            <person name="Oliveira U."/>
            <person name="Santos F.R."/>
            <person name="Vidigal T.H.D.A."/>
            <person name="Brescovit A.D."/>
            <person name="Santos A.J."/>
        </authorList>
    </citation>
    <scope>NUCLEOTIDE SEQUENCE</scope>
    <source>
        <tissue evidence="1">Shoot tissue taken approximately 20 cm above the soil surface</tissue>
    </source>
</reference>
<dbReference type="AlphaFoldDB" id="A0A0A9CAU6"/>
<name>A0A0A9CAU6_ARUDO</name>